<protein>
    <submittedName>
        <fullName evidence="1">Uncharacterized protein</fullName>
    </submittedName>
</protein>
<organism evidence="1 2">
    <name type="scientific">Serratia surfactantfaciens</name>
    <dbReference type="NCBI Taxonomy" id="2741499"/>
    <lineage>
        <taxon>Bacteria</taxon>
        <taxon>Pseudomonadati</taxon>
        <taxon>Pseudomonadota</taxon>
        <taxon>Gammaproteobacteria</taxon>
        <taxon>Enterobacterales</taxon>
        <taxon>Yersiniaceae</taxon>
        <taxon>Serratia</taxon>
    </lineage>
</organism>
<accession>A0ABS0LUK2</accession>
<proteinExistence type="predicted"/>
<evidence type="ECO:0000313" key="2">
    <source>
        <dbReference type="Proteomes" id="UP000635335"/>
    </source>
</evidence>
<dbReference type="RefSeq" id="WP_197667215.1">
    <property type="nucleotide sequence ID" value="NZ_JADUMB010000001.1"/>
</dbReference>
<sequence length="54" mass="6145">MAKNRRIYKTEEERRHPDSPEGIVVAAANSRSFAARFIGEYRIALAGVKKNGRR</sequence>
<reference evidence="1 2" key="1">
    <citation type="submission" date="2020-11" db="EMBL/GenBank/DDBJ databases">
        <title>Enhanced detection system for hospital associated transmission using whole genome sequencing surveillance.</title>
        <authorList>
            <person name="Harrison L.H."/>
            <person name="Van Tyne D."/>
            <person name="Marsh J.W."/>
            <person name="Griffith M.P."/>
            <person name="Snyder D.J."/>
            <person name="Cooper V.S."/>
            <person name="Mustapha M."/>
        </authorList>
    </citation>
    <scope>NUCLEOTIDE SEQUENCE [LARGE SCALE GENOMIC DNA]</scope>
    <source>
        <strain evidence="1 2">SER00227</strain>
    </source>
</reference>
<evidence type="ECO:0000313" key="1">
    <source>
        <dbReference type="EMBL" id="MBH1918893.1"/>
    </source>
</evidence>
<dbReference type="EMBL" id="JADUMB010000001">
    <property type="protein sequence ID" value="MBH1918893.1"/>
    <property type="molecule type" value="Genomic_DNA"/>
</dbReference>
<dbReference type="Proteomes" id="UP000635335">
    <property type="component" value="Unassembled WGS sequence"/>
</dbReference>
<comment type="caution">
    <text evidence="1">The sequence shown here is derived from an EMBL/GenBank/DDBJ whole genome shotgun (WGS) entry which is preliminary data.</text>
</comment>
<name>A0ABS0LUK2_9GAMM</name>
<keyword evidence="2" id="KW-1185">Reference proteome</keyword>
<gene>
    <name evidence="1" type="ORF">I5U16_01805</name>
</gene>